<evidence type="ECO:0000256" key="11">
    <source>
        <dbReference type="ARBA" id="ARBA00023034"/>
    </source>
</evidence>
<keyword evidence="5" id="KW-0328">Glycosyltransferase</keyword>
<keyword evidence="12" id="KW-0472">Membrane</keyword>
<dbReference type="GO" id="GO:0046872">
    <property type="term" value="F:metal ion binding"/>
    <property type="evidence" value="ECO:0007669"/>
    <property type="project" value="UniProtKB-KW"/>
</dbReference>
<dbReference type="FunFam" id="3.90.550.10:FF:000252">
    <property type="entry name" value="Protein O-linked-mannose beta-1,2-N-acetylglucosaminyltransferase 1"/>
    <property type="match status" value="1"/>
</dbReference>
<evidence type="ECO:0000256" key="6">
    <source>
        <dbReference type="ARBA" id="ARBA00022679"/>
    </source>
</evidence>
<dbReference type="PANTHER" id="PTHR10468">
    <property type="entry name" value="PROTEIN O-LINKED-MANNOSE BETA-1,2-N-ACETYLGLUCOSAMINYLTRANSFERASE 1/ALPHA-1,3-MANNOSYL-GLYCOPROTEIN 2-BETA-N-ACETYLGLUCOSAMINYLTRANSFERASE"/>
    <property type="match status" value="1"/>
</dbReference>
<evidence type="ECO:0000256" key="12">
    <source>
        <dbReference type="ARBA" id="ARBA00023136"/>
    </source>
</evidence>
<name>A0A7S2S9E8_9STRA</name>
<keyword evidence="17" id="KW-0732">Signal</keyword>
<evidence type="ECO:0000256" key="14">
    <source>
        <dbReference type="ARBA" id="ARBA00038949"/>
    </source>
</evidence>
<protein>
    <recommendedName>
        <fullName evidence="14">alpha-1,3-mannosyl-glycoprotein 2-beta-N-acetylglucosaminyltransferase</fullName>
        <ecNumber evidence="14">2.4.1.101</ecNumber>
    </recommendedName>
    <alternativeName>
        <fullName evidence="15">N-glycosyl-oligosaccharide-glycoprotein N-acetylglucosaminyltransferase I</fullName>
    </alternativeName>
</protein>
<dbReference type="GO" id="GO:0000139">
    <property type="term" value="C:Golgi membrane"/>
    <property type="evidence" value="ECO:0007669"/>
    <property type="project" value="UniProtKB-SubCell"/>
</dbReference>
<sequence>MFGYFWATSLFAGLLIIFRVDGFQHECQADSQPWDTELLGIIVICHKRTRLLRDTIQSLLSVRGVRLSQIVAIQDGSDGLVKAIIRDEFGVALLQNVNNYEDDFHGKPRDLGSMRIARHYKFALDQGFKHFGLARGLIIVEDDMLFSPDFLEYFLYACPLLELDSSLWTASAWNDNGFQGFVHDRHALLRTDHFPGLGWVMLRKLWENEFREKWPEEHWDWFLRDPVAVGSRDSLYPSVSRVFHTGTSGTYMNEKLHEQYYQHILHNKDDGFRWSPQDFSDMVETRYEGRIVRDLLYRCKHVQNGRQLSVNFNIDLKFFLRGSCFVVWHRSNPDPRFAVKFRPLAKRFGLWHQIRRGARLGVHWTFYPPLGVDILFVNLFNPSRKRKAWPRRKKPVWAEGFRSQTKWAWLHPPDIRVFHDGRDLVSEIIESDYY</sequence>
<evidence type="ECO:0000256" key="1">
    <source>
        <dbReference type="ARBA" id="ARBA00001936"/>
    </source>
</evidence>
<dbReference type="InterPro" id="IPR052261">
    <property type="entry name" value="Glycosyltransferase_13"/>
</dbReference>
<dbReference type="Gene3D" id="3.90.550.10">
    <property type="entry name" value="Spore Coat Polysaccharide Biosynthesis Protein SpsA, Chain A"/>
    <property type="match status" value="1"/>
</dbReference>
<evidence type="ECO:0000256" key="15">
    <source>
        <dbReference type="ARBA" id="ARBA00041712"/>
    </source>
</evidence>
<keyword evidence="8" id="KW-0479">Metal-binding</keyword>
<feature type="signal peptide" evidence="17">
    <location>
        <begin position="1"/>
        <end position="22"/>
    </location>
</feature>
<evidence type="ECO:0000256" key="7">
    <source>
        <dbReference type="ARBA" id="ARBA00022692"/>
    </source>
</evidence>
<evidence type="ECO:0000256" key="4">
    <source>
        <dbReference type="ARBA" id="ARBA00006492"/>
    </source>
</evidence>
<dbReference type="Pfam" id="PF03071">
    <property type="entry name" value="GNT-I"/>
    <property type="match status" value="1"/>
</dbReference>
<accession>A0A7S2S9E8</accession>
<evidence type="ECO:0000256" key="13">
    <source>
        <dbReference type="ARBA" id="ARBA00023211"/>
    </source>
</evidence>
<feature type="chain" id="PRO_5031135779" description="alpha-1,3-mannosyl-glycoprotein 2-beta-N-acetylglucosaminyltransferase" evidence="17">
    <location>
        <begin position="23"/>
        <end position="434"/>
    </location>
</feature>
<dbReference type="InterPro" id="IPR004139">
    <property type="entry name" value="Glyco_trans_13"/>
</dbReference>
<evidence type="ECO:0000256" key="3">
    <source>
        <dbReference type="ARBA" id="ARBA00004922"/>
    </source>
</evidence>
<evidence type="ECO:0000313" key="18">
    <source>
        <dbReference type="EMBL" id="CAD9693497.1"/>
    </source>
</evidence>
<evidence type="ECO:0000256" key="17">
    <source>
        <dbReference type="SAM" id="SignalP"/>
    </source>
</evidence>
<evidence type="ECO:0000256" key="5">
    <source>
        <dbReference type="ARBA" id="ARBA00022676"/>
    </source>
</evidence>
<evidence type="ECO:0000256" key="8">
    <source>
        <dbReference type="ARBA" id="ARBA00022723"/>
    </source>
</evidence>
<comment type="subcellular location">
    <subcellularLocation>
        <location evidence="2">Golgi apparatus membrane</location>
        <topology evidence="2">Single-pass type II membrane protein</topology>
    </subcellularLocation>
</comment>
<keyword evidence="11" id="KW-0333">Golgi apparatus</keyword>
<keyword evidence="6" id="KW-0808">Transferase</keyword>
<proteinExistence type="inferred from homology"/>
<organism evidence="18">
    <name type="scientific">Mucochytrium quahogii</name>
    <dbReference type="NCBI Taxonomy" id="96639"/>
    <lineage>
        <taxon>Eukaryota</taxon>
        <taxon>Sar</taxon>
        <taxon>Stramenopiles</taxon>
        <taxon>Bigyra</taxon>
        <taxon>Labyrinthulomycetes</taxon>
        <taxon>Thraustochytrida</taxon>
        <taxon>Thraustochytriidae</taxon>
        <taxon>Mucochytrium</taxon>
    </lineage>
</organism>
<dbReference type="SUPFAM" id="SSF53448">
    <property type="entry name" value="Nucleotide-diphospho-sugar transferases"/>
    <property type="match status" value="1"/>
</dbReference>
<dbReference type="InterPro" id="IPR029044">
    <property type="entry name" value="Nucleotide-diphossugar_trans"/>
</dbReference>
<comment type="cofactor">
    <cofactor evidence="1">
        <name>Mn(2+)</name>
        <dbReference type="ChEBI" id="CHEBI:29035"/>
    </cofactor>
</comment>
<keyword evidence="7" id="KW-0812">Transmembrane</keyword>
<dbReference type="EMBL" id="HBHK01018614">
    <property type="protein sequence ID" value="CAD9693497.1"/>
    <property type="molecule type" value="Transcribed_RNA"/>
</dbReference>
<evidence type="ECO:0000256" key="10">
    <source>
        <dbReference type="ARBA" id="ARBA00022989"/>
    </source>
</evidence>
<comment type="pathway">
    <text evidence="3">Protein modification; protein glycosylation.</text>
</comment>
<dbReference type="GO" id="GO:0003827">
    <property type="term" value="F:alpha-1,3-mannosylglycoprotein 2-beta-N-acetylglucosaminyltransferase activity"/>
    <property type="evidence" value="ECO:0007669"/>
    <property type="project" value="UniProtKB-EC"/>
</dbReference>
<keyword evidence="10" id="KW-1133">Transmembrane helix</keyword>
<dbReference type="EC" id="2.4.1.101" evidence="14"/>
<gene>
    <name evidence="18" type="ORF">QSP1433_LOCUS11727</name>
</gene>
<dbReference type="AlphaFoldDB" id="A0A7S2S9E8"/>
<keyword evidence="13" id="KW-0464">Manganese</keyword>
<comment type="similarity">
    <text evidence="4">Belongs to the glycosyltransferase 13 family.</text>
</comment>
<comment type="catalytic activity">
    <reaction evidence="16">
        <text>N(4)-(alpha-D-Man-(1-&gt;3)-[alpha-D-Man-(1-&gt;3)-[alpha-D-Man-(1-&gt;6)]-alpha-D-Man-(1-&gt;6)]-beta-D-Man-(1-&gt;4)-beta-D-GlcNAc-(1-&gt;4)-beta-D-GlcNAc)-L-asparaginyl-[protein] (N-glucan mannose isomer 5A1,2) + UDP-N-acetyl-alpha-D-glucosamine = N(4)-{beta-D-GlcNAc-(1-&gt;2)-alpha-D-Man-(1-&gt;3)-[alpha-D-Man-(1-&gt;3)-[alpha-D-Man-(1-&gt;6)]-alpha-D-Man-(1-&gt;6)]-beta-D-Man-(1-&gt;4)-beta-D-GlcNAc-(1-&gt;4)-beta-D-GlcNAc}-L-asparaginyl-[protein] + UDP + H(+)</text>
        <dbReference type="Rhea" id="RHEA:11456"/>
        <dbReference type="Rhea" id="RHEA-COMP:14367"/>
        <dbReference type="Rhea" id="RHEA-COMP:14368"/>
        <dbReference type="ChEBI" id="CHEBI:15378"/>
        <dbReference type="ChEBI" id="CHEBI:57705"/>
        <dbReference type="ChEBI" id="CHEBI:58223"/>
        <dbReference type="ChEBI" id="CHEBI:59087"/>
        <dbReference type="ChEBI" id="CHEBI:60625"/>
        <dbReference type="EC" id="2.4.1.101"/>
    </reaction>
</comment>
<dbReference type="PANTHER" id="PTHR10468:SF0">
    <property type="entry name" value="ALPHA-1,3-MANNOSYL-GLYCOPROTEIN 2-BETA-N-ACETYLGLUCOSAMINYLTRANSFERASE"/>
    <property type="match status" value="1"/>
</dbReference>
<evidence type="ECO:0000256" key="2">
    <source>
        <dbReference type="ARBA" id="ARBA00004323"/>
    </source>
</evidence>
<keyword evidence="9" id="KW-0735">Signal-anchor</keyword>
<dbReference type="UniPathway" id="UPA00378"/>
<reference evidence="18" key="1">
    <citation type="submission" date="2021-01" db="EMBL/GenBank/DDBJ databases">
        <authorList>
            <person name="Corre E."/>
            <person name="Pelletier E."/>
            <person name="Niang G."/>
            <person name="Scheremetjew M."/>
            <person name="Finn R."/>
            <person name="Kale V."/>
            <person name="Holt S."/>
            <person name="Cochrane G."/>
            <person name="Meng A."/>
            <person name="Brown T."/>
            <person name="Cohen L."/>
        </authorList>
    </citation>
    <scope>NUCLEOTIDE SEQUENCE</scope>
    <source>
        <strain evidence="18">NY070348D</strain>
    </source>
</reference>
<evidence type="ECO:0000256" key="9">
    <source>
        <dbReference type="ARBA" id="ARBA00022968"/>
    </source>
</evidence>
<evidence type="ECO:0000256" key="16">
    <source>
        <dbReference type="ARBA" id="ARBA00049421"/>
    </source>
</evidence>